<keyword evidence="4" id="KW-0456">Lyase</keyword>
<dbReference type="Gene3D" id="1.10.600.10">
    <property type="entry name" value="Farnesyl Diphosphate Synthase"/>
    <property type="match status" value="2"/>
</dbReference>
<comment type="cofactor">
    <cofactor evidence="1">
        <name>Mg(2+)</name>
        <dbReference type="ChEBI" id="CHEBI:18420"/>
    </cofactor>
</comment>
<dbReference type="Pfam" id="PF03936">
    <property type="entry name" value="Terpene_synth_C"/>
    <property type="match status" value="1"/>
</dbReference>
<feature type="domain" description="Terpene synthase metal-binding" evidence="7">
    <location>
        <begin position="314"/>
        <end position="449"/>
    </location>
</feature>
<dbReference type="InterPro" id="IPR050148">
    <property type="entry name" value="Terpene_synthase-like"/>
</dbReference>
<dbReference type="PANTHER" id="PTHR31225">
    <property type="entry name" value="OS04G0344100 PROTEIN-RELATED"/>
    <property type="match status" value="1"/>
</dbReference>
<feature type="region of interest" description="Disordered" evidence="5">
    <location>
        <begin position="513"/>
        <end position="534"/>
    </location>
</feature>
<keyword evidence="9" id="KW-1185">Reference proteome</keyword>
<proteinExistence type="predicted"/>
<name>A0ABQ8HXG5_9ROSI</name>
<dbReference type="Proteomes" id="UP000827721">
    <property type="component" value="Unassembled WGS sequence"/>
</dbReference>
<evidence type="ECO:0000313" key="9">
    <source>
        <dbReference type="Proteomes" id="UP000827721"/>
    </source>
</evidence>
<accession>A0ABQ8HXG5</accession>
<evidence type="ECO:0000256" key="1">
    <source>
        <dbReference type="ARBA" id="ARBA00001946"/>
    </source>
</evidence>
<evidence type="ECO:0000259" key="7">
    <source>
        <dbReference type="Pfam" id="PF03936"/>
    </source>
</evidence>
<comment type="caution">
    <text evidence="8">The sequence shown here is derived from an EMBL/GenBank/DDBJ whole genome shotgun (WGS) entry which is preliminary data.</text>
</comment>
<dbReference type="InterPro" id="IPR008930">
    <property type="entry name" value="Terpenoid_cyclase/PrenylTrfase"/>
</dbReference>
<evidence type="ECO:0000313" key="8">
    <source>
        <dbReference type="EMBL" id="KAH7569046.1"/>
    </source>
</evidence>
<dbReference type="InterPro" id="IPR001906">
    <property type="entry name" value="Terpene_synth_N"/>
</dbReference>
<dbReference type="PANTHER" id="PTHR31225:SF0">
    <property type="entry name" value="S-(+)-LINALOOL SYNTHASE, CHLOROPLASTIC"/>
    <property type="match status" value="1"/>
</dbReference>
<gene>
    <name evidence="8" type="ORF">JRO89_XS06G0094200</name>
</gene>
<evidence type="ECO:0000256" key="5">
    <source>
        <dbReference type="SAM" id="MobiDB-lite"/>
    </source>
</evidence>
<protein>
    <submittedName>
        <fullName evidence="8">Uncharacterized protein</fullName>
    </submittedName>
</protein>
<organism evidence="8 9">
    <name type="scientific">Xanthoceras sorbifolium</name>
    <dbReference type="NCBI Taxonomy" id="99658"/>
    <lineage>
        <taxon>Eukaryota</taxon>
        <taxon>Viridiplantae</taxon>
        <taxon>Streptophyta</taxon>
        <taxon>Embryophyta</taxon>
        <taxon>Tracheophyta</taxon>
        <taxon>Spermatophyta</taxon>
        <taxon>Magnoliopsida</taxon>
        <taxon>eudicotyledons</taxon>
        <taxon>Gunneridae</taxon>
        <taxon>Pentapetalae</taxon>
        <taxon>rosids</taxon>
        <taxon>malvids</taxon>
        <taxon>Sapindales</taxon>
        <taxon>Sapindaceae</taxon>
        <taxon>Xanthoceroideae</taxon>
        <taxon>Xanthoceras</taxon>
    </lineage>
</organism>
<feature type="domain" description="Terpene synthase N-terminal" evidence="6">
    <location>
        <begin position="74"/>
        <end position="217"/>
    </location>
</feature>
<keyword evidence="2" id="KW-0479">Metal-binding</keyword>
<dbReference type="SUPFAM" id="SSF48239">
    <property type="entry name" value="Terpenoid cyclases/Protein prenyltransferases"/>
    <property type="match status" value="1"/>
</dbReference>
<evidence type="ECO:0000256" key="2">
    <source>
        <dbReference type="ARBA" id="ARBA00022723"/>
    </source>
</evidence>
<dbReference type="InterPro" id="IPR008949">
    <property type="entry name" value="Isoprenoid_synthase_dom_sf"/>
</dbReference>
<sequence>MAFSSRASLPSHFSVIPEKISQIAKPNLFQLSSSPPTSQELSIIHHNNLVSKPLKHLTFPSGQPIFTECDIHHEHAQNVKVFKRILSEVGEDPSQGLAMIDAVQRLGIDYHFQDEIEQILPRQYMIAANTYGDYDHHDHDLQEVALRFRLLRQEGYDVPADVFNNFRNKEGKFKSNVSKDIKGLMGLFEASQLSISGEDVLNEAEEITAKFLNEWLMHLDNYQATVVGNTLRYPHHKSLPRFVAKNLFLSNYQGENGWIHVLQEPAKIDFNVVQSLHQKEIVQVSKWWKGLGLAEKLEFARDQPVKWYVWSMAWDHAASEQMPEYLRICFEALNDITNEISYKVFKEHGYNPVHSLRKAWASLCNAFLVEAKWFASGQLPKAEEYLENGIVSSGVHVVLIHTFFLLGQNITSKNVELIDNNPGLISSTAAILRLWDDLGSAKFMADKDLAELCHSLSLEDGDEPITTLDMAVPSTAGEEKLYFGEWLRAGSPPCSSSKIYTSAEAIQLTKKTSSSGNNSAKINPLSGATQTSTKQGEGAVAVKVSQADVREAIHTPVQQLVQQLGTANETLEGMPCMSHVDTLPSCNPLVSQLHVF</sequence>
<dbReference type="Pfam" id="PF01397">
    <property type="entry name" value="Terpene_synth"/>
    <property type="match status" value="1"/>
</dbReference>
<evidence type="ECO:0000256" key="4">
    <source>
        <dbReference type="ARBA" id="ARBA00023239"/>
    </source>
</evidence>
<dbReference type="Gene3D" id="1.50.10.130">
    <property type="entry name" value="Terpene synthase, N-terminal domain"/>
    <property type="match status" value="1"/>
</dbReference>
<evidence type="ECO:0000259" key="6">
    <source>
        <dbReference type="Pfam" id="PF01397"/>
    </source>
</evidence>
<dbReference type="InterPro" id="IPR036965">
    <property type="entry name" value="Terpene_synth_N_sf"/>
</dbReference>
<dbReference type="InterPro" id="IPR005630">
    <property type="entry name" value="Terpene_synthase_metal-bd"/>
</dbReference>
<reference evidence="8 9" key="1">
    <citation type="submission" date="2021-02" db="EMBL/GenBank/DDBJ databases">
        <title>Plant Genome Project.</title>
        <authorList>
            <person name="Zhang R.-G."/>
        </authorList>
    </citation>
    <scope>NUCLEOTIDE SEQUENCE [LARGE SCALE GENOMIC DNA]</scope>
    <source>
        <tissue evidence="8">Leaves</tissue>
    </source>
</reference>
<evidence type="ECO:0000256" key="3">
    <source>
        <dbReference type="ARBA" id="ARBA00022842"/>
    </source>
</evidence>
<dbReference type="SUPFAM" id="SSF48576">
    <property type="entry name" value="Terpenoid synthases"/>
    <property type="match status" value="1"/>
</dbReference>
<dbReference type="EMBL" id="JAFEMO010000006">
    <property type="protein sequence ID" value="KAH7569046.1"/>
    <property type="molecule type" value="Genomic_DNA"/>
</dbReference>
<keyword evidence="3" id="KW-0460">Magnesium</keyword>